<reference evidence="3 5" key="1">
    <citation type="submission" date="2020-12" db="EMBL/GenBank/DDBJ databases">
        <title>strain FJAT-54423T represents a novel species of the genus Brevibacillus.</title>
        <authorList>
            <person name="Tang R."/>
        </authorList>
    </citation>
    <scope>NUCLEOTIDE SEQUENCE [LARGE SCALE GENOMIC DNA]</scope>
    <source>
        <strain evidence="3 5">FJAT-54423</strain>
    </source>
</reference>
<reference evidence="4" key="2">
    <citation type="submission" date="2021-04" db="EMBL/GenBank/DDBJ databases">
        <title>Brevibacillus composti FJAT-54423, complete genome.</title>
        <authorList>
            <person name="Tang R."/>
        </authorList>
    </citation>
    <scope>NUCLEOTIDE SEQUENCE</scope>
    <source>
        <strain evidence="4">FJAT-54424</strain>
    </source>
</reference>
<evidence type="ECO:0000313" key="6">
    <source>
        <dbReference type="Proteomes" id="UP000677234"/>
    </source>
</evidence>
<dbReference type="EMBL" id="CP073708">
    <property type="protein sequence ID" value="QUO40592.1"/>
    <property type="molecule type" value="Genomic_DNA"/>
</dbReference>
<proteinExistence type="predicted"/>
<accession>A0A7T5EJ30</accession>
<dbReference type="EMBL" id="CP066308">
    <property type="protein sequence ID" value="QQE73510.1"/>
    <property type="molecule type" value="Genomic_DNA"/>
</dbReference>
<gene>
    <name evidence="3" type="ORF">JD108_16670</name>
    <name evidence="4" type="ORF">KDJ56_16615</name>
</gene>
<protein>
    <submittedName>
        <fullName evidence="3">Uncharacterized protein</fullName>
    </submittedName>
</protein>
<feature type="compositionally biased region" description="Basic and acidic residues" evidence="1">
    <location>
        <begin position="146"/>
        <end position="155"/>
    </location>
</feature>
<keyword evidence="6" id="KW-1185">Reference proteome</keyword>
<sequence>MVIRRKQHVLIMLVVWIVGPFAAIAADKPNPNMLRADERDHIRGGGGGAGVAPHEIQNFQVLYSRYAAAGWDGKVPGGSGSAGPSGDKSGPCDDSGRPSGQCLARRTCGSGHAGQRRMAERCCQDRNESRAGPIGRSSPRRGQCRIGDRPRREKQQVPTGNDEPPPPSRKECHFTGKPSRRQSDEFFTGGWKQDQFGSASSRPSGPGDGGHEEKRAVSFAGQDGGSRIVSKGQVRR</sequence>
<evidence type="ECO:0000313" key="5">
    <source>
        <dbReference type="Proteomes" id="UP000595847"/>
    </source>
</evidence>
<dbReference type="RefSeq" id="WP_198827117.1">
    <property type="nucleotide sequence ID" value="NZ_CP066308.1"/>
</dbReference>
<feature type="signal peptide" evidence="2">
    <location>
        <begin position="1"/>
        <end position="25"/>
    </location>
</feature>
<evidence type="ECO:0000313" key="3">
    <source>
        <dbReference type="EMBL" id="QQE73510.1"/>
    </source>
</evidence>
<dbReference type="AlphaFoldDB" id="A0A7T5EJ30"/>
<feature type="region of interest" description="Disordered" evidence="1">
    <location>
        <begin position="76"/>
        <end position="236"/>
    </location>
</feature>
<dbReference type="Proteomes" id="UP000595847">
    <property type="component" value="Chromosome"/>
</dbReference>
<keyword evidence="2" id="KW-0732">Signal</keyword>
<feature type="compositionally biased region" description="Basic and acidic residues" evidence="1">
    <location>
        <begin position="117"/>
        <end position="129"/>
    </location>
</feature>
<dbReference type="KEGG" id="bcop:JD108_16670"/>
<dbReference type="Proteomes" id="UP000677234">
    <property type="component" value="Chromosome"/>
</dbReference>
<evidence type="ECO:0000256" key="2">
    <source>
        <dbReference type="SAM" id="SignalP"/>
    </source>
</evidence>
<evidence type="ECO:0000313" key="4">
    <source>
        <dbReference type="EMBL" id="QUO40592.1"/>
    </source>
</evidence>
<feature type="chain" id="PRO_5032444196" evidence="2">
    <location>
        <begin position="26"/>
        <end position="236"/>
    </location>
</feature>
<organism evidence="3 5">
    <name type="scientific">Brevibacillus composti</name>
    <dbReference type="NCBI Taxonomy" id="2796470"/>
    <lineage>
        <taxon>Bacteria</taxon>
        <taxon>Bacillati</taxon>
        <taxon>Bacillota</taxon>
        <taxon>Bacilli</taxon>
        <taxon>Bacillales</taxon>
        <taxon>Paenibacillaceae</taxon>
        <taxon>Brevibacillus</taxon>
    </lineage>
</organism>
<name>A0A7T5EJ30_9BACL</name>
<evidence type="ECO:0000256" key="1">
    <source>
        <dbReference type="SAM" id="MobiDB-lite"/>
    </source>
</evidence>